<protein>
    <submittedName>
        <fullName evidence="1">Uncharacterized protein</fullName>
    </submittedName>
</protein>
<feature type="non-terminal residue" evidence="1">
    <location>
        <position position="92"/>
    </location>
</feature>
<dbReference type="Proteomes" id="UP000094669">
    <property type="component" value="Unassembled WGS sequence"/>
</dbReference>
<sequence>MFLFINKEAIFFPNSSGSNKMKGRRLNESYIREKFGLDSPRFRQRGYGFFHEEYCVSVDFYDKNIILRTVIRKAGNSKCLFWTIKKQMNLIM</sequence>
<accession>A0ABX4YCG4</accession>
<comment type="caution">
    <text evidence="1">The sequence shown here is derived from an EMBL/GenBank/DDBJ whole genome shotgun (WGS) entry which is preliminary data.</text>
</comment>
<reference evidence="1" key="1">
    <citation type="submission" date="2018-01" db="EMBL/GenBank/DDBJ databases">
        <title>Genomic characterization of Leptospira inadai serogroup Lyme isolated from captured rat in Brazil and comparative analysis with human reference strain.</title>
        <authorList>
            <person name="Moreno L.Z."/>
            <person name="Loureiro A.P."/>
            <person name="Miraglia F."/>
            <person name="Kremer F.S."/>
            <person name="Eslabao M.R."/>
            <person name="Dellagostin O.A."/>
            <person name="Lilenbaum W."/>
            <person name="Moreno A.M."/>
        </authorList>
    </citation>
    <scope>NUCLEOTIDE SEQUENCE [LARGE SCALE GENOMIC DNA]</scope>
    <source>
        <strain evidence="1">M34/99</strain>
    </source>
</reference>
<evidence type="ECO:0000313" key="1">
    <source>
        <dbReference type="EMBL" id="PNV71393.1"/>
    </source>
</evidence>
<proteinExistence type="predicted"/>
<evidence type="ECO:0000313" key="2">
    <source>
        <dbReference type="Proteomes" id="UP000094669"/>
    </source>
</evidence>
<keyword evidence="2" id="KW-1185">Reference proteome</keyword>
<gene>
    <name evidence="1" type="ORF">BES34_021540</name>
</gene>
<dbReference type="EMBL" id="MCRM02000047">
    <property type="protein sequence ID" value="PNV71393.1"/>
    <property type="molecule type" value="Genomic_DNA"/>
</dbReference>
<organism evidence="1 2">
    <name type="scientific">Leptospira inadai serovar Lyme</name>
    <dbReference type="NCBI Taxonomy" id="293084"/>
    <lineage>
        <taxon>Bacteria</taxon>
        <taxon>Pseudomonadati</taxon>
        <taxon>Spirochaetota</taxon>
        <taxon>Spirochaetia</taxon>
        <taxon>Leptospirales</taxon>
        <taxon>Leptospiraceae</taxon>
        <taxon>Leptospira</taxon>
    </lineage>
</organism>
<name>A0ABX4YCG4_9LEPT</name>